<dbReference type="EMBL" id="JANFZH010000073">
    <property type="protein sequence ID" value="MCQ4841766.1"/>
    <property type="molecule type" value="Genomic_DNA"/>
</dbReference>
<organism evidence="2 3">
    <name type="scientific">Neglectibacter timonensis</name>
    <dbReference type="NCBI Taxonomy" id="1776382"/>
    <lineage>
        <taxon>Bacteria</taxon>
        <taxon>Bacillati</taxon>
        <taxon>Bacillota</taxon>
        <taxon>Clostridia</taxon>
        <taxon>Eubacteriales</taxon>
        <taxon>Oscillospiraceae</taxon>
        <taxon>Neglectibacter</taxon>
    </lineage>
</organism>
<feature type="non-terminal residue" evidence="2">
    <location>
        <position position="1"/>
    </location>
</feature>
<dbReference type="InterPro" id="IPR007492">
    <property type="entry name" value="LytTR_DNA-bd_dom"/>
</dbReference>
<gene>
    <name evidence="2" type="ORF">NE695_17815</name>
</gene>
<evidence type="ECO:0000259" key="1">
    <source>
        <dbReference type="PROSITE" id="PS50930"/>
    </source>
</evidence>
<dbReference type="Gene3D" id="2.40.50.1020">
    <property type="entry name" value="LytTr DNA-binding domain"/>
    <property type="match status" value="1"/>
</dbReference>
<dbReference type="PROSITE" id="PS50930">
    <property type="entry name" value="HTH_LYTTR"/>
    <property type="match status" value="1"/>
</dbReference>
<dbReference type="PANTHER" id="PTHR37299:SF1">
    <property type="entry name" value="STAGE 0 SPORULATION PROTEIN A HOMOLOG"/>
    <property type="match status" value="1"/>
</dbReference>
<dbReference type="SUPFAM" id="SSF52172">
    <property type="entry name" value="CheY-like"/>
    <property type="match status" value="1"/>
</dbReference>
<dbReference type="PANTHER" id="PTHR37299">
    <property type="entry name" value="TRANSCRIPTIONAL REGULATOR-RELATED"/>
    <property type="match status" value="1"/>
</dbReference>
<dbReference type="SMART" id="SM00850">
    <property type="entry name" value="LytTR"/>
    <property type="match status" value="1"/>
</dbReference>
<keyword evidence="3" id="KW-1185">Reference proteome</keyword>
<dbReference type="Pfam" id="PF04397">
    <property type="entry name" value="LytTR"/>
    <property type="match status" value="1"/>
</dbReference>
<protein>
    <submittedName>
        <fullName evidence="2">LytTR family transcriptional regulator DNA-binding domain-containing protein</fullName>
    </submittedName>
</protein>
<proteinExistence type="predicted"/>
<sequence>LGSDAPIIYLTTSPDYAVASYNAQAAGYLLKPVEREALFPLLDRVLKELAQEESRILTVKRRERVSLLRYADIRYAEGANHSVIFYLAGGQTVTAGRRGSLEEAVAPLLADERFLQVGTSYLVNMLYVDSLEQDCFHMREGGRVPIPRLKRSMVRQCFLDFVLKRGMA</sequence>
<evidence type="ECO:0000313" key="3">
    <source>
        <dbReference type="Proteomes" id="UP001524473"/>
    </source>
</evidence>
<accession>A0ABT1S4C4</accession>
<dbReference type="Proteomes" id="UP001524473">
    <property type="component" value="Unassembled WGS sequence"/>
</dbReference>
<keyword evidence="2" id="KW-0238">DNA-binding</keyword>
<dbReference type="Gene3D" id="3.40.50.2300">
    <property type="match status" value="1"/>
</dbReference>
<evidence type="ECO:0000313" key="2">
    <source>
        <dbReference type="EMBL" id="MCQ4841766.1"/>
    </source>
</evidence>
<dbReference type="InterPro" id="IPR046947">
    <property type="entry name" value="LytR-like"/>
</dbReference>
<dbReference type="RefSeq" id="WP_256192449.1">
    <property type="nucleotide sequence ID" value="NZ_CAJKKG010000080.1"/>
</dbReference>
<dbReference type="InterPro" id="IPR011006">
    <property type="entry name" value="CheY-like_superfamily"/>
</dbReference>
<feature type="domain" description="HTH LytTR-type" evidence="1">
    <location>
        <begin position="57"/>
        <end position="160"/>
    </location>
</feature>
<comment type="caution">
    <text evidence="2">The sequence shown here is derived from an EMBL/GenBank/DDBJ whole genome shotgun (WGS) entry which is preliminary data.</text>
</comment>
<reference evidence="2 3" key="1">
    <citation type="submission" date="2022-06" db="EMBL/GenBank/DDBJ databases">
        <title>Isolation of gut microbiota from human fecal samples.</title>
        <authorList>
            <person name="Pamer E.G."/>
            <person name="Barat B."/>
            <person name="Waligurski E."/>
            <person name="Medina S."/>
            <person name="Paddock L."/>
            <person name="Mostad J."/>
        </authorList>
    </citation>
    <scope>NUCLEOTIDE SEQUENCE [LARGE SCALE GENOMIC DNA]</scope>
    <source>
        <strain evidence="2 3">DFI.9.73</strain>
    </source>
</reference>
<name>A0ABT1S4C4_9FIRM</name>
<dbReference type="GO" id="GO:0003677">
    <property type="term" value="F:DNA binding"/>
    <property type="evidence" value="ECO:0007669"/>
    <property type="project" value="UniProtKB-KW"/>
</dbReference>